<proteinExistence type="predicted"/>
<feature type="non-terminal residue" evidence="1">
    <location>
        <position position="1"/>
    </location>
</feature>
<accession>A0A1Q3BMB8</accession>
<dbReference type="Proteomes" id="UP000187406">
    <property type="component" value="Unassembled WGS sequence"/>
</dbReference>
<comment type="caution">
    <text evidence="1">The sequence shown here is derived from an EMBL/GenBank/DDBJ whole genome shotgun (WGS) entry which is preliminary data.</text>
</comment>
<gene>
    <name evidence="1" type="ORF">CFOL_v3_12505</name>
</gene>
<dbReference type="PANTHER" id="PTHR33240:SF15">
    <property type="entry name" value="GAG-PRO-LIKE PROTEIN"/>
    <property type="match status" value="1"/>
</dbReference>
<dbReference type="EMBL" id="BDDD01000679">
    <property type="protein sequence ID" value="GAV69004.1"/>
    <property type="molecule type" value="Genomic_DNA"/>
</dbReference>
<name>A0A1Q3BMB8_CEPFO</name>
<organism evidence="1 2">
    <name type="scientific">Cephalotus follicularis</name>
    <name type="common">Albany pitcher plant</name>
    <dbReference type="NCBI Taxonomy" id="3775"/>
    <lineage>
        <taxon>Eukaryota</taxon>
        <taxon>Viridiplantae</taxon>
        <taxon>Streptophyta</taxon>
        <taxon>Embryophyta</taxon>
        <taxon>Tracheophyta</taxon>
        <taxon>Spermatophyta</taxon>
        <taxon>Magnoliopsida</taxon>
        <taxon>eudicotyledons</taxon>
        <taxon>Gunneridae</taxon>
        <taxon>Pentapetalae</taxon>
        <taxon>rosids</taxon>
        <taxon>fabids</taxon>
        <taxon>Oxalidales</taxon>
        <taxon>Cephalotaceae</taxon>
        <taxon>Cephalotus</taxon>
    </lineage>
</organism>
<evidence type="ECO:0008006" key="3">
    <source>
        <dbReference type="Google" id="ProtNLM"/>
    </source>
</evidence>
<dbReference type="PANTHER" id="PTHR33240">
    <property type="entry name" value="OS08G0508500 PROTEIN"/>
    <property type="match status" value="1"/>
</dbReference>
<evidence type="ECO:0000313" key="2">
    <source>
        <dbReference type="Proteomes" id="UP000187406"/>
    </source>
</evidence>
<evidence type="ECO:0000313" key="1">
    <source>
        <dbReference type="EMBL" id="GAV69004.1"/>
    </source>
</evidence>
<sequence length="239" mass="26636">KNESLRGYLTRFNKESLMVKDLEPSFALAALNKVDYEGVRLSHNDPMVVTLQVELFTMKRILIDNWSSANILYKHAFDQLRIPAYLRPVKTLLVGFAGEMVHPMGSIDLSVVAGTAPCQTQVMTFLVVDTPSPYKAIIGRSGLNLMEAIVSTMHLSVKFSTRFGVGEVQGDQQVTRQCYKTVIMDKGKEKVIPIANVELRGEVEPERSQLVEEVVHVPLEEGDAEKVFQVGSQLGEVEK</sequence>
<keyword evidence="2" id="KW-1185">Reference proteome</keyword>
<protein>
    <recommendedName>
        <fullName evidence="3">Gag-asp_proteas domain-containing protein</fullName>
    </recommendedName>
</protein>
<dbReference type="InParanoid" id="A0A1Q3BMB8"/>
<feature type="non-terminal residue" evidence="1">
    <location>
        <position position="239"/>
    </location>
</feature>
<reference evidence="2" key="1">
    <citation type="submission" date="2016-04" db="EMBL/GenBank/DDBJ databases">
        <title>Cephalotus genome sequencing.</title>
        <authorList>
            <person name="Fukushima K."/>
            <person name="Hasebe M."/>
            <person name="Fang X."/>
        </authorList>
    </citation>
    <scope>NUCLEOTIDE SEQUENCE [LARGE SCALE GENOMIC DNA]</scope>
    <source>
        <strain evidence="2">cv. St1</strain>
    </source>
</reference>
<dbReference type="AlphaFoldDB" id="A0A1Q3BMB8"/>